<evidence type="ECO:0000313" key="1">
    <source>
        <dbReference type="EMBL" id="AWI10181.1"/>
    </source>
</evidence>
<accession>A0A2U8E5Q6</accession>
<gene>
    <name evidence="1" type="ORF">CKA38_13755</name>
</gene>
<dbReference type="EMBL" id="CP023004">
    <property type="protein sequence ID" value="AWI10181.1"/>
    <property type="molecule type" value="Genomic_DNA"/>
</dbReference>
<reference evidence="1 2" key="1">
    <citation type="journal article" date="2018" name="Syst. Appl. Microbiol.">
        <title>Ereboglobus luteus gen. nov. sp. nov. from cockroach guts, and new insights into the oxygen relationship of the genera Opitutus and Didymococcus (Verrucomicrobia: Opitutaceae).</title>
        <authorList>
            <person name="Tegtmeier D."/>
            <person name="Belitz A."/>
            <person name="Radek R."/>
            <person name="Heimerl T."/>
            <person name="Brune A."/>
        </authorList>
    </citation>
    <scope>NUCLEOTIDE SEQUENCE [LARGE SCALE GENOMIC DNA]</scope>
    <source>
        <strain evidence="1 2">Ho45</strain>
    </source>
</reference>
<dbReference type="Proteomes" id="UP000244896">
    <property type="component" value="Chromosome"/>
</dbReference>
<dbReference type="RefSeq" id="WP_108826076.1">
    <property type="nucleotide sequence ID" value="NZ_CP023004.1"/>
</dbReference>
<organism evidence="1 2">
    <name type="scientific">Ereboglobus luteus</name>
    <dbReference type="NCBI Taxonomy" id="1796921"/>
    <lineage>
        <taxon>Bacteria</taxon>
        <taxon>Pseudomonadati</taxon>
        <taxon>Verrucomicrobiota</taxon>
        <taxon>Opitutia</taxon>
        <taxon>Opitutales</taxon>
        <taxon>Opitutaceae</taxon>
        <taxon>Ereboglobus</taxon>
    </lineage>
</organism>
<name>A0A2U8E5Q6_9BACT</name>
<sequence length="63" mass="6549">MYFLNFHFTGLDNGAKPDMLVVAEPSSAARINLLRSGFVPGSGPGSIAGCNACCEHDAGAQKH</sequence>
<proteinExistence type="predicted"/>
<protein>
    <submittedName>
        <fullName evidence="1">Uncharacterized protein</fullName>
    </submittedName>
</protein>
<dbReference type="KEGG" id="elut:CKA38_13755"/>
<keyword evidence="2" id="KW-1185">Reference proteome</keyword>
<dbReference type="AlphaFoldDB" id="A0A2U8E5Q6"/>
<evidence type="ECO:0000313" key="2">
    <source>
        <dbReference type="Proteomes" id="UP000244896"/>
    </source>
</evidence>